<dbReference type="InterPro" id="IPR036397">
    <property type="entry name" value="RNaseH_sf"/>
</dbReference>
<dbReference type="Proteomes" id="UP001165121">
    <property type="component" value="Unassembled WGS sequence"/>
</dbReference>
<dbReference type="GO" id="GO:0005634">
    <property type="term" value="C:nucleus"/>
    <property type="evidence" value="ECO:0007669"/>
    <property type="project" value="TreeGrafter"/>
</dbReference>
<dbReference type="EMBL" id="BSXT01018934">
    <property type="protein sequence ID" value="GMG16415.1"/>
    <property type="molecule type" value="Genomic_DNA"/>
</dbReference>
<gene>
    <name evidence="2" type="ORF">Pfra01_002975900</name>
</gene>
<dbReference type="InterPro" id="IPR004875">
    <property type="entry name" value="DDE_SF_endonuclease_dom"/>
</dbReference>
<dbReference type="Gene3D" id="3.30.420.10">
    <property type="entry name" value="Ribonuclease H-like superfamily/Ribonuclease H"/>
    <property type="match status" value="1"/>
</dbReference>
<feature type="domain" description="DDE-1" evidence="1">
    <location>
        <begin position="242"/>
        <end position="437"/>
    </location>
</feature>
<evidence type="ECO:0000313" key="2">
    <source>
        <dbReference type="EMBL" id="GMG16415.1"/>
    </source>
</evidence>
<dbReference type="PANTHER" id="PTHR19303">
    <property type="entry name" value="TRANSPOSON"/>
    <property type="match status" value="1"/>
</dbReference>
<comment type="caution">
    <text evidence="2">The sequence shown here is derived from an EMBL/GenBank/DDBJ whole genome shotgun (WGS) entry which is preliminary data.</text>
</comment>
<dbReference type="AlphaFoldDB" id="A0A9W6YIM9"/>
<evidence type="ECO:0000259" key="1">
    <source>
        <dbReference type="Pfam" id="PF03184"/>
    </source>
</evidence>
<dbReference type="GO" id="GO:0003677">
    <property type="term" value="F:DNA binding"/>
    <property type="evidence" value="ECO:0007669"/>
    <property type="project" value="TreeGrafter"/>
</dbReference>
<reference evidence="2" key="1">
    <citation type="submission" date="2023-04" db="EMBL/GenBank/DDBJ databases">
        <title>Phytophthora fragariaefolia NBRC 109709.</title>
        <authorList>
            <person name="Ichikawa N."/>
            <person name="Sato H."/>
            <person name="Tonouchi N."/>
        </authorList>
    </citation>
    <scope>NUCLEOTIDE SEQUENCE</scope>
    <source>
        <strain evidence="2">NBRC 109709</strain>
    </source>
</reference>
<evidence type="ECO:0000313" key="3">
    <source>
        <dbReference type="Proteomes" id="UP001165121"/>
    </source>
</evidence>
<dbReference type="Pfam" id="PF03184">
    <property type="entry name" value="DDE_1"/>
    <property type="match status" value="1"/>
</dbReference>
<proteinExistence type="predicted"/>
<keyword evidence="3" id="KW-1185">Reference proteome</keyword>
<dbReference type="PANTHER" id="PTHR19303:SF57">
    <property type="entry name" value="HTH CENPB-TYPE DOMAIN-CONTAINING PROTEIN"/>
    <property type="match status" value="1"/>
</dbReference>
<name>A0A9W6YIM9_9STRA</name>
<protein>
    <submittedName>
        <fullName evidence="2">Unnamed protein product</fullName>
    </submittedName>
</protein>
<accession>A0A9W6YIM9</accession>
<dbReference type="OrthoDB" id="90455at2759"/>
<dbReference type="InterPro" id="IPR050863">
    <property type="entry name" value="CenT-Element_Derived"/>
</dbReference>
<sequence length="445" mass="50482">MEAASTTEEPPDMANASPSQLVAVSELISAGVMLTKRLRKHYTIKKKRAVLQAIKGKTEREAAWSEGIPRWTLNDWRKDEERIFAYEGSEKTLSRAPGRPETVPFSGELITFMKDARRDSEVLIAKTMACYVQDQYPECLESYMVGKKDSATAYESLLRRFAYRHGFVQRTPSGLKKLSDLDALRDEFAETFKTKYVGYEASTVFNTDETGIYFDMPPSKMLSEKGKPASITAEQKHSARLTAVCTVCADGRKLPLLFIVRGEPGGTIEQTELPTYPKGTHFIFCAWNIFIKVFGCFYYITGHLYTVQKKAWMDGRVWLFYLRSLLYIHISEPSVLLVDNLDCHVSEESAEVLADEMLTHLQPLPKNSTSVCQPLDVGIMGPLKAKLKALWMEERPPPLKEGEKRPKKTAKEKRLETIKRAIKAWESIDSTTVTRSFNKALLTKF</sequence>
<organism evidence="2 3">
    <name type="scientific">Phytophthora fragariaefolia</name>
    <dbReference type="NCBI Taxonomy" id="1490495"/>
    <lineage>
        <taxon>Eukaryota</taxon>
        <taxon>Sar</taxon>
        <taxon>Stramenopiles</taxon>
        <taxon>Oomycota</taxon>
        <taxon>Peronosporomycetes</taxon>
        <taxon>Peronosporales</taxon>
        <taxon>Peronosporaceae</taxon>
        <taxon>Phytophthora</taxon>
    </lineage>
</organism>